<dbReference type="KEGG" id="nvi:116417832"/>
<dbReference type="SUPFAM" id="SSF57756">
    <property type="entry name" value="Retrovirus zinc finger-like domains"/>
    <property type="match status" value="1"/>
</dbReference>
<dbReference type="AlphaFoldDB" id="A0A7M7QPI9"/>
<name>A0A7M7QPI9_NASVI</name>
<feature type="region of interest" description="Disordered" evidence="3">
    <location>
        <begin position="1"/>
        <end position="140"/>
    </location>
</feature>
<dbReference type="Gene3D" id="4.10.60.10">
    <property type="entry name" value="Zinc finger, CCHC-type"/>
    <property type="match status" value="1"/>
</dbReference>
<reference evidence="5" key="1">
    <citation type="submission" date="2021-01" db="UniProtKB">
        <authorList>
            <consortium name="EnsemblMetazoa"/>
        </authorList>
    </citation>
    <scope>IDENTIFICATION</scope>
</reference>
<evidence type="ECO:0000313" key="6">
    <source>
        <dbReference type="Proteomes" id="UP000002358"/>
    </source>
</evidence>
<evidence type="ECO:0000256" key="1">
    <source>
        <dbReference type="PROSITE-ProRule" id="PRU00047"/>
    </source>
</evidence>
<proteinExistence type="predicted"/>
<dbReference type="Proteomes" id="UP000002358">
    <property type="component" value="Chromosome 5"/>
</dbReference>
<evidence type="ECO:0000259" key="4">
    <source>
        <dbReference type="PROSITE" id="PS50158"/>
    </source>
</evidence>
<feature type="compositionally biased region" description="Basic residues" evidence="3">
    <location>
        <begin position="181"/>
        <end position="192"/>
    </location>
</feature>
<dbReference type="OrthoDB" id="7699172at2759"/>
<keyword evidence="6" id="KW-1185">Reference proteome</keyword>
<organism evidence="5 6">
    <name type="scientific">Nasonia vitripennis</name>
    <name type="common">Parasitic wasp</name>
    <dbReference type="NCBI Taxonomy" id="7425"/>
    <lineage>
        <taxon>Eukaryota</taxon>
        <taxon>Metazoa</taxon>
        <taxon>Ecdysozoa</taxon>
        <taxon>Arthropoda</taxon>
        <taxon>Hexapoda</taxon>
        <taxon>Insecta</taxon>
        <taxon>Pterygota</taxon>
        <taxon>Neoptera</taxon>
        <taxon>Endopterygota</taxon>
        <taxon>Hymenoptera</taxon>
        <taxon>Apocrita</taxon>
        <taxon>Proctotrupomorpha</taxon>
        <taxon>Chalcidoidea</taxon>
        <taxon>Pteromalidae</taxon>
        <taxon>Pteromalinae</taxon>
        <taxon>Nasonia</taxon>
    </lineage>
</organism>
<evidence type="ECO:0000256" key="3">
    <source>
        <dbReference type="SAM" id="MobiDB-lite"/>
    </source>
</evidence>
<dbReference type="InParanoid" id="A0A7M7QPI9"/>
<feature type="compositionally biased region" description="Low complexity" evidence="3">
    <location>
        <begin position="70"/>
        <end position="79"/>
    </location>
</feature>
<feature type="domain" description="CCHC-type" evidence="4">
    <location>
        <begin position="452"/>
        <end position="467"/>
    </location>
</feature>
<keyword evidence="1" id="KW-0479">Metal-binding</keyword>
<dbReference type="InterPro" id="IPR036875">
    <property type="entry name" value="Znf_CCHC_sf"/>
</dbReference>
<keyword evidence="1" id="KW-0863">Zinc-finger</keyword>
<feature type="compositionally biased region" description="Basic and acidic residues" evidence="3">
    <location>
        <begin position="157"/>
        <end position="180"/>
    </location>
</feature>
<feature type="coiled-coil region" evidence="2">
    <location>
        <begin position="262"/>
        <end position="314"/>
    </location>
</feature>
<dbReference type="GO" id="GO:0003676">
    <property type="term" value="F:nucleic acid binding"/>
    <property type="evidence" value="ECO:0007669"/>
    <property type="project" value="InterPro"/>
</dbReference>
<feature type="compositionally biased region" description="Polar residues" evidence="3">
    <location>
        <begin position="1"/>
        <end position="18"/>
    </location>
</feature>
<keyword evidence="2" id="KW-0175">Coiled coil</keyword>
<dbReference type="PROSITE" id="PS50158">
    <property type="entry name" value="ZF_CCHC"/>
    <property type="match status" value="1"/>
</dbReference>
<keyword evidence="1" id="KW-0862">Zinc</keyword>
<dbReference type="Pfam" id="PF00098">
    <property type="entry name" value="zf-CCHC"/>
    <property type="match status" value="1"/>
</dbReference>
<protein>
    <recommendedName>
        <fullName evidence="4">CCHC-type domain-containing protein</fullName>
    </recommendedName>
</protein>
<sequence>MVGGTNKMTDNLKTASEYETQKGEESAIEGSGNERERKDRKNEAPESKRETPPDVRSRSALCGSSRRINGSSSSAASGGESKEEDGEAWQHVPLGRNLRSKTKRGCKTQAGNEKPVKSGHRSNDGRMDVATVKAESEKMDLGELKLGKRRIDKTAEVKMGDEESESRKYLKLSQEKERNRTAKRKGGVGKARKREEKRRALLLNENEDDDDDDNGEDSLEDDRNLEVSLEKELANIRAGLRMLVIGSKGLTKGEASRIFARIERYENVIVRMSVENERLESTMKLQEEMFNKKLAAMDERMNSMEDMMKQVLDKMVKKITEGMAKSIEAKCLRADAPKRFDPRVIVYDLPSSVTDANLLEELAHKNLDGLARTEVVKEKVKIVRREKRGNDARVGNVIVELPNEWKEKLLKNGRLYVGWMSYKVRVYEKVLRCHGCMLFDHRVNDCKNGKVCYRCGVVGHQARECRSPEVCVNCKRRGRPADHSAFWSECPEFVWRLNVLRKRVNG</sequence>
<dbReference type="GeneID" id="116417832"/>
<dbReference type="EnsemblMetazoa" id="XM_031932959">
    <property type="protein sequence ID" value="XP_031788819"/>
    <property type="gene ID" value="LOC116417832"/>
</dbReference>
<dbReference type="GO" id="GO:0008270">
    <property type="term" value="F:zinc ion binding"/>
    <property type="evidence" value="ECO:0007669"/>
    <property type="project" value="UniProtKB-KW"/>
</dbReference>
<dbReference type="SMART" id="SM00343">
    <property type="entry name" value="ZnF_C2HC"/>
    <property type="match status" value="2"/>
</dbReference>
<feature type="compositionally biased region" description="Acidic residues" evidence="3">
    <location>
        <begin position="205"/>
        <end position="220"/>
    </location>
</feature>
<evidence type="ECO:0000313" key="5">
    <source>
        <dbReference type="EnsemblMetazoa" id="XP_031788819"/>
    </source>
</evidence>
<evidence type="ECO:0000256" key="2">
    <source>
        <dbReference type="SAM" id="Coils"/>
    </source>
</evidence>
<accession>A0A7M7QPI9</accession>
<dbReference type="RefSeq" id="XP_031788819.1">
    <property type="nucleotide sequence ID" value="XM_031932959.1"/>
</dbReference>
<dbReference type="SMR" id="A0A7M7QPI9"/>
<feature type="region of interest" description="Disordered" evidence="3">
    <location>
        <begin position="157"/>
        <end position="223"/>
    </location>
</feature>
<feature type="compositionally biased region" description="Basic and acidic residues" evidence="3">
    <location>
        <begin position="32"/>
        <end position="57"/>
    </location>
</feature>
<dbReference type="InterPro" id="IPR001878">
    <property type="entry name" value="Znf_CCHC"/>
</dbReference>